<feature type="region of interest" description="Disordered" evidence="1">
    <location>
        <begin position="153"/>
        <end position="223"/>
    </location>
</feature>
<feature type="compositionally biased region" description="Basic residues" evidence="1">
    <location>
        <begin position="560"/>
        <end position="569"/>
    </location>
</feature>
<dbReference type="EMBL" id="GECZ01000392">
    <property type="protein sequence ID" value="JAS69377.1"/>
    <property type="molecule type" value="Transcribed_RNA"/>
</dbReference>
<reference evidence="3" key="1">
    <citation type="submission" date="2015-11" db="EMBL/GenBank/DDBJ databases">
        <title>De novo transcriptome assembly of four potential Pierce s Disease insect vectors from Arizona vineyards.</title>
        <authorList>
            <person name="Tassone E.E."/>
        </authorList>
    </citation>
    <scope>NUCLEOTIDE SEQUENCE</scope>
</reference>
<organism evidence="3">
    <name type="scientific">Cuerna arida</name>
    <dbReference type="NCBI Taxonomy" id="1464854"/>
    <lineage>
        <taxon>Eukaryota</taxon>
        <taxon>Metazoa</taxon>
        <taxon>Ecdysozoa</taxon>
        <taxon>Arthropoda</taxon>
        <taxon>Hexapoda</taxon>
        <taxon>Insecta</taxon>
        <taxon>Pterygota</taxon>
        <taxon>Neoptera</taxon>
        <taxon>Paraneoptera</taxon>
        <taxon>Hemiptera</taxon>
        <taxon>Auchenorrhyncha</taxon>
        <taxon>Membracoidea</taxon>
        <taxon>Cicadellidae</taxon>
        <taxon>Cicadellinae</taxon>
        <taxon>Proconiini</taxon>
        <taxon>Cuerna</taxon>
    </lineage>
</organism>
<feature type="compositionally biased region" description="Basic and acidic residues" evidence="1">
    <location>
        <begin position="711"/>
        <end position="726"/>
    </location>
</feature>
<feature type="compositionally biased region" description="Polar residues" evidence="1">
    <location>
        <begin position="530"/>
        <end position="541"/>
    </location>
</feature>
<evidence type="ECO:0000313" key="3">
    <source>
        <dbReference type="EMBL" id="JAS69377.1"/>
    </source>
</evidence>
<dbReference type="EMBL" id="GECZ01021168">
    <property type="protein sequence ID" value="JAS48601.1"/>
    <property type="molecule type" value="Transcribed_RNA"/>
</dbReference>
<feature type="compositionally biased region" description="Basic residues" evidence="1">
    <location>
        <begin position="207"/>
        <end position="217"/>
    </location>
</feature>
<accession>A0A1B6H411</accession>
<feature type="compositionally biased region" description="Basic residues" evidence="1">
    <location>
        <begin position="377"/>
        <end position="389"/>
    </location>
</feature>
<evidence type="ECO:0000256" key="1">
    <source>
        <dbReference type="SAM" id="MobiDB-lite"/>
    </source>
</evidence>
<feature type="region of interest" description="Disordered" evidence="1">
    <location>
        <begin position="316"/>
        <end position="389"/>
    </location>
</feature>
<feature type="compositionally biased region" description="Basic and acidic residues" evidence="1">
    <location>
        <begin position="346"/>
        <end position="363"/>
    </location>
</feature>
<feature type="compositionally biased region" description="Basic and acidic residues" evidence="1">
    <location>
        <begin position="618"/>
        <end position="633"/>
    </location>
</feature>
<feature type="compositionally biased region" description="Basic residues" evidence="1">
    <location>
        <begin position="165"/>
        <end position="175"/>
    </location>
</feature>
<name>A0A1B6H411_9HEMI</name>
<gene>
    <name evidence="2" type="ORF">g.25596</name>
    <name evidence="3" type="ORF">g.25599</name>
</gene>
<feature type="compositionally biased region" description="Basic residues" evidence="1">
    <location>
        <begin position="511"/>
        <end position="524"/>
    </location>
</feature>
<feature type="region of interest" description="Disordered" evidence="1">
    <location>
        <begin position="511"/>
        <end position="580"/>
    </location>
</feature>
<feature type="region of interest" description="Disordered" evidence="1">
    <location>
        <begin position="618"/>
        <end position="651"/>
    </location>
</feature>
<feature type="compositionally biased region" description="Basic and acidic residues" evidence="1">
    <location>
        <begin position="189"/>
        <end position="202"/>
    </location>
</feature>
<sequence length="756" mass="87994">MDEETCDNLQDLSSVSDNFLSKITVRTKPVKTKKVLHNIEENSQVENHEEMEVMNKSTVETSKIERLGKKQKRRNTIAICSISQSKKEKDPFYDIKLVKKQKPKRKTYDGYQNEPDLKYSFEGNDKIEDDLNNSEYLQDEHLNFVDSFEEKVENEANSEIDSPTIHHKKKHKLKQKHSENSQSETPILENKHAIESNAESKSESPTVKHHKKPKLKSKYSEDRHLNLENNFKEKYDTENNVEIGSPTVKRKNKHKLEQKHSQDFQSGNFIFEDKHERKSNAEIEIDSPTMKHHKKLRVNSKYSEHSKGIHLNFDNNFEEKDENDNNSEIDSPTAQHKNKHKLKQKHSQDFQSKHLIFEDKYESESYPESNNDSPTVKHPKKPNLKRKHSGYLRDGLINIEGNFKETDENYVNTDTKNYSPTAKHKNTHKLIQKHSVGTQNIKGHLSKHKSKKKKVHDLNNINCSMVPKENDSKHKLLEDDNEMKCSSNSVISSSLILQNILKSEREALYRKRHSISKKKRKTKQQKISEIRNSISDQSKNKLQQKESPEFFPEQSSRKEIRNKKNKKHNTNSITSRNREKGIFRDDSNEIEIMRDILLKKAMENTKNIKTKASVECTTKKEDKHKESSSEVKKSNVLGKNKQREHKEGKNKCIQIKGNKMDMQHIQQSLLDKALKTINSETENSKGSIKSKSSKIKSKDKNNLKIKRIKNKDKPIVVKDPKVETGCKKKKKKAKTKDELEEMTSKLLSAALTSKSR</sequence>
<feature type="compositionally biased region" description="Basic residues" evidence="1">
    <location>
        <begin position="336"/>
        <end position="345"/>
    </location>
</feature>
<protein>
    <submittedName>
        <fullName evidence="3">Uncharacterized protein</fullName>
    </submittedName>
</protein>
<feature type="region of interest" description="Disordered" evidence="1">
    <location>
        <begin position="680"/>
        <end position="740"/>
    </location>
</feature>
<dbReference type="AlphaFoldDB" id="A0A1B6H411"/>
<proteinExistence type="predicted"/>
<evidence type="ECO:0000313" key="2">
    <source>
        <dbReference type="EMBL" id="JAS48601.1"/>
    </source>
</evidence>